<keyword evidence="3" id="KW-1185">Reference proteome</keyword>
<evidence type="ECO:0000256" key="1">
    <source>
        <dbReference type="ARBA" id="ARBA00005536"/>
    </source>
</evidence>
<sequence>MGLFFRKSSKQTGKLKSLLKLAISRVAIARRPRLARKSIASGDVCQLLALGQIDRAIHRAEQVIKEDNMLDALGNVEAYCKCLIQKSAQLDKPQECSGEIREAAAGVIFAAKWCSDLPELQLTRDILADKFGNEFAAQAKEGTALVDPTLVWKLSGDTANMELKKKVTKAIAAENNISVDFS</sequence>
<gene>
    <name evidence="2" type="ORF">QYE76_008104</name>
</gene>
<reference evidence="2" key="1">
    <citation type="submission" date="2023-07" db="EMBL/GenBank/DDBJ databases">
        <title>A chromosome-level genome assembly of Lolium multiflorum.</title>
        <authorList>
            <person name="Chen Y."/>
            <person name="Copetti D."/>
            <person name="Kolliker R."/>
            <person name="Studer B."/>
        </authorList>
    </citation>
    <scope>NUCLEOTIDE SEQUENCE</scope>
    <source>
        <strain evidence="2">02402/16</strain>
        <tissue evidence="2">Leaf</tissue>
    </source>
</reference>
<dbReference type="EMBL" id="JAUUTY010000682">
    <property type="protein sequence ID" value="KAK1595167.1"/>
    <property type="molecule type" value="Genomic_DNA"/>
</dbReference>
<dbReference type="Pfam" id="PF03398">
    <property type="entry name" value="Ist1"/>
    <property type="match status" value="1"/>
</dbReference>
<evidence type="ECO:0000313" key="2">
    <source>
        <dbReference type="EMBL" id="KAK1595167.1"/>
    </source>
</evidence>
<dbReference type="GO" id="GO:0015031">
    <property type="term" value="P:protein transport"/>
    <property type="evidence" value="ECO:0007669"/>
    <property type="project" value="InterPro"/>
</dbReference>
<dbReference type="PANTHER" id="PTHR12161:SF74">
    <property type="match status" value="1"/>
</dbReference>
<evidence type="ECO:0008006" key="4">
    <source>
        <dbReference type="Google" id="ProtNLM"/>
    </source>
</evidence>
<dbReference type="InterPro" id="IPR005061">
    <property type="entry name" value="Ist1"/>
</dbReference>
<comment type="caution">
    <text evidence="2">The sequence shown here is derived from an EMBL/GenBank/DDBJ whole genome shotgun (WGS) entry which is preliminary data.</text>
</comment>
<dbReference type="Gene3D" id="1.20.1260.60">
    <property type="entry name" value="Vacuolar protein sorting-associated protein Ist1"/>
    <property type="match status" value="1"/>
</dbReference>
<name>A0AAD8Q4Y3_LOLMU</name>
<proteinExistence type="inferred from homology"/>
<comment type="similarity">
    <text evidence="1">Belongs to the IST1 family.</text>
</comment>
<dbReference type="PANTHER" id="PTHR12161">
    <property type="entry name" value="IST1 FAMILY MEMBER"/>
    <property type="match status" value="1"/>
</dbReference>
<organism evidence="2 3">
    <name type="scientific">Lolium multiflorum</name>
    <name type="common">Italian ryegrass</name>
    <name type="synonym">Lolium perenne subsp. multiflorum</name>
    <dbReference type="NCBI Taxonomy" id="4521"/>
    <lineage>
        <taxon>Eukaryota</taxon>
        <taxon>Viridiplantae</taxon>
        <taxon>Streptophyta</taxon>
        <taxon>Embryophyta</taxon>
        <taxon>Tracheophyta</taxon>
        <taxon>Spermatophyta</taxon>
        <taxon>Magnoliopsida</taxon>
        <taxon>Liliopsida</taxon>
        <taxon>Poales</taxon>
        <taxon>Poaceae</taxon>
        <taxon>BOP clade</taxon>
        <taxon>Pooideae</taxon>
        <taxon>Poodae</taxon>
        <taxon>Poeae</taxon>
        <taxon>Poeae Chloroplast Group 2 (Poeae type)</taxon>
        <taxon>Loliodinae</taxon>
        <taxon>Loliinae</taxon>
        <taxon>Lolium</taxon>
    </lineage>
</organism>
<protein>
    <recommendedName>
        <fullName evidence="4">Regulator of Vps4 activity in the MVB pathway protein</fullName>
    </recommendedName>
</protein>
<dbReference type="FunFam" id="1.20.1260.60:FF:000002">
    <property type="entry name" value="Vacuolar protein sorting-associated protein IST1"/>
    <property type="match status" value="1"/>
</dbReference>
<accession>A0AAD8Q4Y3</accession>
<dbReference type="InterPro" id="IPR042277">
    <property type="entry name" value="IST1-like"/>
</dbReference>
<evidence type="ECO:0000313" key="3">
    <source>
        <dbReference type="Proteomes" id="UP001231189"/>
    </source>
</evidence>
<dbReference type="AlphaFoldDB" id="A0AAD8Q4Y3"/>
<dbReference type="Proteomes" id="UP001231189">
    <property type="component" value="Unassembled WGS sequence"/>
</dbReference>